<accession>A0AAX2UM10</accession>
<evidence type="ECO:0000313" key="3">
    <source>
        <dbReference type="EMBL" id="TNB58457.1"/>
    </source>
</evidence>
<dbReference type="InterPro" id="IPR051311">
    <property type="entry name" value="DedA_domain"/>
</dbReference>
<keyword evidence="1" id="KW-1133">Transmembrane helix</keyword>
<dbReference type="Pfam" id="PF09335">
    <property type="entry name" value="VTT_dom"/>
    <property type="match status" value="1"/>
</dbReference>
<reference evidence="3 5" key="1">
    <citation type="submission" date="2019-05" db="EMBL/GenBank/DDBJ databases">
        <title>Draft genomes of eight strains of Campylobacter helveticus isolated from cats and a dog in New Zealand.</title>
        <authorList>
            <person name="Bojanic K."/>
            <person name="Midwinter A.C."/>
            <person name="Biggs P.J."/>
            <person name="Acke E."/>
            <person name="Cornelius A.J."/>
            <person name="Marshall J.C."/>
        </authorList>
    </citation>
    <scope>NUCLEOTIDE SEQUENCE [LARGE SCALE GENOMIC DNA]</scope>
    <source>
        <strain evidence="3 5">ACP123b</strain>
    </source>
</reference>
<evidence type="ECO:0000313" key="5">
    <source>
        <dbReference type="Proteomes" id="UP000306813"/>
    </source>
</evidence>
<dbReference type="AlphaFoldDB" id="A0AAX2UM10"/>
<dbReference type="KEGG" id="chv:CHELV3228_1246"/>
<dbReference type="Proteomes" id="UP000321317">
    <property type="component" value="Unassembled WGS sequence"/>
</dbReference>
<reference evidence="4 6" key="2">
    <citation type="submission" date="2019-08" db="EMBL/GenBank/DDBJ databases">
        <title>Rapid identification of Enteric Bacteria from Whole Genome Sequences (WGS) using Average Nucleotide Identity (ANI).</title>
        <authorList>
            <person name="Lane C."/>
        </authorList>
    </citation>
    <scope>NUCLEOTIDE SEQUENCE [LARGE SCALE GENOMIC DNA]</scope>
    <source>
        <strain evidence="4 6">D4984</strain>
    </source>
</reference>
<evidence type="ECO:0000313" key="4">
    <source>
        <dbReference type="EMBL" id="TXK60863.1"/>
    </source>
</evidence>
<dbReference type="PANTHER" id="PTHR42709:SF2">
    <property type="entry name" value="INNER MEMBRANE PROTEIN YOHD"/>
    <property type="match status" value="1"/>
</dbReference>
<evidence type="ECO:0000313" key="6">
    <source>
        <dbReference type="Proteomes" id="UP000321317"/>
    </source>
</evidence>
<keyword evidence="6" id="KW-1185">Reference proteome</keyword>
<evidence type="ECO:0000259" key="2">
    <source>
        <dbReference type="Pfam" id="PF09335"/>
    </source>
</evidence>
<keyword evidence="1" id="KW-0472">Membrane</keyword>
<feature type="transmembrane region" description="Helical" evidence="1">
    <location>
        <begin position="196"/>
        <end position="214"/>
    </location>
</feature>
<dbReference type="EMBL" id="VRMA01000002">
    <property type="protein sequence ID" value="TXK60863.1"/>
    <property type="molecule type" value="Genomic_DNA"/>
</dbReference>
<feature type="transmembrane region" description="Helical" evidence="1">
    <location>
        <begin position="7"/>
        <end position="25"/>
    </location>
</feature>
<organism evidence="3 5">
    <name type="scientific">Campylobacter helveticus</name>
    <dbReference type="NCBI Taxonomy" id="28898"/>
    <lineage>
        <taxon>Bacteria</taxon>
        <taxon>Pseudomonadati</taxon>
        <taxon>Campylobacterota</taxon>
        <taxon>Epsilonproteobacteria</taxon>
        <taxon>Campylobacterales</taxon>
        <taxon>Campylobacteraceae</taxon>
        <taxon>Campylobacter</taxon>
    </lineage>
</organism>
<feature type="transmembrane region" description="Helical" evidence="1">
    <location>
        <begin position="118"/>
        <end position="139"/>
    </location>
</feature>
<feature type="transmembrane region" description="Helical" evidence="1">
    <location>
        <begin position="45"/>
        <end position="70"/>
    </location>
</feature>
<name>A0AAX2UM10_9BACT</name>
<feature type="transmembrane region" description="Helical" evidence="1">
    <location>
        <begin position="160"/>
        <end position="181"/>
    </location>
</feature>
<keyword evidence="1" id="KW-0812">Transmembrane</keyword>
<gene>
    <name evidence="3" type="ORF">FDW42_02105</name>
    <name evidence="4" type="ORF">FVD16_00310</name>
</gene>
<dbReference type="Proteomes" id="UP000306813">
    <property type="component" value="Unassembled WGS sequence"/>
</dbReference>
<feature type="transmembrane region" description="Helical" evidence="1">
    <location>
        <begin position="77"/>
        <end position="98"/>
    </location>
</feature>
<protein>
    <submittedName>
        <fullName evidence="3">DedA family protein</fullName>
    </submittedName>
</protein>
<proteinExistence type="predicted"/>
<sequence length="238" mass="27679">MKKSLKFFIFLALLCLIAYAIYGLMKNDFSLEEFIIGIWNDHVETWGYAILFCWSILEGELGLIFAGLAAHDGKMSVALAIFVAGLGGFVGDQIYFYIGRYNKNYIQKKLHSQRRKFAVAHLLLQKFGWPIIFIQRYMYGFRTVIPMSIGITRYSAKKFAFINLISAWVWAAVTILLAWYFGDLIQSFLKWAKEHWYLAAVLIVSFLSLLLFSFKQIERAILKKKEKRDENRIHAKKS</sequence>
<feature type="domain" description="VTT" evidence="2">
    <location>
        <begin position="63"/>
        <end position="177"/>
    </location>
</feature>
<comment type="caution">
    <text evidence="3">The sequence shown here is derived from an EMBL/GenBank/DDBJ whole genome shotgun (WGS) entry which is preliminary data.</text>
</comment>
<dbReference type="InterPro" id="IPR032816">
    <property type="entry name" value="VTT_dom"/>
</dbReference>
<dbReference type="EMBL" id="VDBS01000018">
    <property type="protein sequence ID" value="TNB58457.1"/>
    <property type="molecule type" value="Genomic_DNA"/>
</dbReference>
<dbReference type="PANTHER" id="PTHR42709">
    <property type="entry name" value="ALKALINE PHOSPHATASE LIKE PROTEIN"/>
    <property type="match status" value="1"/>
</dbReference>
<evidence type="ECO:0000256" key="1">
    <source>
        <dbReference type="SAM" id="Phobius"/>
    </source>
</evidence>
<dbReference type="GO" id="GO:0005886">
    <property type="term" value="C:plasma membrane"/>
    <property type="evidence" value="ECO:0007669"/>
    <property type="project" value="TreeGrafter"/>
</dbReference>